<dbReference type="AlphaFoldDB" id="A0A6P5M109"/>
<keyword evidence="11" id="KW-1185">Reference proteome</keyword>
<dbReference type="InterPro" id="IPR006187">
    <property type="entry name" value="Claudin"/>
</dbReference>
<evidence type="ECO:0000256" key="7">
    <source>
        <dbReference type="ARBA" id="ARBA00022949"/>
    </source>
</evidence>
<keyword evidence="6 10" id="KW-0812">Transmembrane</keyword>
<evidence type="ECO:0000256" key="1">
    <source>
        <dbReference type="ARBA" id="ARBA00004435"/>
    </source>
</evidence>
<protein>
    <submittedName>
        <fullName evidence="12">Claudin-34</fullName>
    </submittedName>
</protein>
<keyword evidence="5" id="KW-1003">Cell membrane</keyword>
<sequence length="226" mass="25198">MSHLTSGNLQVLALALATAVWILAVASMGQSDWRVWHLVNTTSIFSSDIAWVGIWKACFYGTFLFFPQGRSAKICHVYSVSNTFLPWDFRAVQHIFLFGCILGVMAKAYVIIALRSFYTGDARRSTTANAFTVGGFFYSSAGICILICAIWNFHSVSQNKSITFPVIFYIPPRPKAQEIGNAVIVAILSAVLMLLAGVFFLSYKFHMDSQVHPMIIDRRWTSSSET</sequence>
<keyword evidence="8 10" id="KW-1133">Transmembrane helix</keyword>
<evidence type="ECO:0000256" key="4">
    <source>
        <dbReference type="ARBA" id="ARBA00022427"/>
    </source>
</evidence>
<evidence type="ECO:0000256" key="6">
    <source>
        <dbReference type="ARBA" id="ARBA00022692"/>
    </source>
</evidence>
<feature type="transmembrane region" description="Helical" evidence="10">
    <location>
        <begin position="130"/>
        <end position="153"/>
    </location>
</feature>
<dbReference type="GO" id="GO:0005198">
    <property type="term" value="F:structural molecule activity"/>
    <property type="evidence" value="ECO:0007669"/>
    <property type="project" value="InterPro"/>
</dbReference>
<proteinExistence type="inferred from homology"/>
<dbReference type="Pfam" id="PF13903">
    <property type="entry name" value="Claudin_2"/>
    <property type="match status" value="1"/>
</dbReference>
<evidence type="ECO:0000313" key="12">
    <source>
        <dbReference type="RefSeq" id="XP_020861916.1"/>
    </source>
</evidence>
<evidence type="ECO:0000256" key="9">
    <source>
        <dbReference type="ARBA" id="ARBA00023136"/>
    </source>
</evidence>
<dbReference type="InterPro" id="IPR004031">
    <property type="entry name" value="PMP22/EMP/MP20/Claudin"/>
</dbReference>
<name>A0A6P5M109_PHACI</name>
<dbReference type="RefSeq" id="XP_020861916.1">
    <property type="nucleotide sequence ID" value="XM_021006257.1"/>
</dbReference>
<dbReference type="PANTHER" id="PTHR12002">
    <property type="entry name" value="CLAUDIN"/>
    <property type="match status" value="1"/>
</dbReference>
<evidence type="ECO:0000256" key="2">
    <source>
        <dbReference type="ARBA" id="ARBA00004651"/>
    </source>
</evidence>
<reference evidence="12" key="1">
    <citation type="submission" date="2025-08" db="UniProtKB">
        <authorList>
            <consortium name="RefSeq"/>
        </authorList>
    </citation>
    <scope>IDENTIFICATION</scope>
    <source>
        <tissue evidence="12">Spleen</tissue>
    </source>
</reference>
<accession>A0A6P5M109</accession>
<feature type="transmembrane region" description="Helical" evidence="10">
    <location>
        <begin position="49"/>
        <end position="66"/>
    </location>
</feature>
<dbReference type="CTD" id="100288814"/>
<feature type="transmembrane region" description="Helical" evidence="10">
    <location>
        <begin position="182"/>
        <end position="203"/>
    </location>
</feature>
<organism evidence="11 12">
    <name type="scientific">Phascolarctos cinereus</name>
    <name type="common">Koala</name>
    <dbReference type="NCBI Taxonomy" id="38626"/>
    <lineage>
        <taxon>Eukaryota</taxon>
        <taxon>Metazoa</taxon>
        <taxon>Chordata</taxon>
        <taxon>Craniata</taxon>
        <taxon>Vertebrata</taxon>
        <taxon>Euteleostomi</taxon>
        <taxon>Mammalia</taxon>
        <taxon>Metatheria</taxon>
        <taxon>Diprotodontia</taxon>
        <taxon>Phascolarctidae</taxon>
        <taxon>Phascolarctos</taxon>
    </lineage>
</organism>
<dbReference type="GeneID" id="110221570"/>
<comment type="similarity">
    <text evidence="3">Belongs to the claudin family.</text>
</comment>
<gene>
    <name evidence="12" type="primary">CLDN34</name>
</gene>
<dbReference type="Gene3D" id="1.20.140.150">
    <property type="match status" value="1"/>
</dbReference>
<evidence type="ECO:0000313" key="11">
    <source>
        <dbReference type="Proteomes" id="UP000515140"/>
    </source>
</evidence>
<dbReference type="FunCoup" id="A0A6P5M109">
    <property type="interactions" value="327"/>
</dbReference>
<keyword evidence="4" id="KW-0796">Tight junction</keyword>
<dbReference type="InParanoid" id="A0A6P5M109"/>
<evidence type="ECO:0000256" key="10">
    <source>
        <dbReference type="SAM" id="Phobius"/>
    </source>
</evidence>
<feature type="transmembrane region" description="Helical" evidence="10">
    <location>
        <begin position="12"/>
        <end position="29"/>
    </location>
</feature>
<evidence type="ECO:0000256" key="3">
    <source>
        <dbReference type="ARBA" id="ARBA00008295"/>
    </source>
</evidence>
<evidence type="ECO:0000256" key="8">
    <source>
        <dbReference type="ARBA" id="ARBA00022989"/>
    </source>
</evidence>
<feature type="transmembrane region" description="Helical" evidence="10">
    <location>
        <begin position="95"/>
        <end position="118"/>
    </location>
</feature>
<dbReference type="GO" id="GO:0005886">
    <property type="term" value="C:plasma membrane"/>
    <property type="evidence" value="ECO:0007669"/>
    <property type="project" value="UniProtKB-SubCell"/>
</dbReference>
<comment type="subcellular location">
    <subcellularLocation>
        <location evidence="1">Cell junction</location>
        <location evidence="1">Tight junction</location>
    </subcellularLocation>
    <subcellularLocation>
        <location evidence="2">Cell membrane</location>
        <topology evidence="2">Multi-pass membrane protein</topology>
    </subcellularLocation>
</comment>
<keyword evidence="9 10" id="KW-0472">Membrane</keyword>
<keyword evidence="7" id="KW-0965">Cell junction</keyword>
<dbReference type="Proteomes" id="UP000515140">
    <property type="component" value="Unplaced"/>
</dbReference>
<dbReference type="KEGG" id="pcw:110221570"/>
<evidence type="ECO:0000256" key="5">
    <source>
        <dbReference type="ARBA" id="ARBA00022475"/>
    </source>
</evidence>
<dbReference type="GO" id="GO:0005923">
    <property type="term" value="C:bicellular tight junction"/>
    <property type="evidence" value="ECO:0007669"/>
    <property type="project" value="UniProtKB-SubCell"/>
</dbReference>